<evidence type="ECO:0000256" key="1">
    <source>
        <dbReference type="ARBA" id="ARBA00006581"/>
    </source>
</evidence>
<feature type="binding site" evidence="7">
    <location>
        <begin position="68"/>
        <end position="70"/>
    </location>
    <ligand>
        <name>substrate</name>
    </ligand>
</feature>
<evidence type="ECO:0000256" key="4">
    <source>
        <dbReference type="ARBA" id="ARBA00022842"/>
    </source>
</evidence>
<keyword evidence="3 7" id="KW-0378">Hydrolase</keyword>
<dbReference type="NCBIfam" id="NF001862">
    <property type="entry name" value="PRK00601.1"/>
    <property type="match status" value="1"/>
</dbReference>
<evidence type="ECO:0000313" key="9">
    <source>
        <dbReference type="EMBL" id="RKQ68522.1"/>
    </source>
</evidence>
<dbReference type="CDD" id="cd07557">
    <property type="entry name" value="trimeric_dUTPase"/>
    <property type="match status" value="1"/>
</dbReference>
<dbReference type="Proteomes" id="UP000277424">
    <property type="component" value="Unassembled WGS sequence"/>
</dbReference>
<evidence type="ECO:0000259" key="8">
    <source>
        <dbReference type="Pfam" id="PF00692"/>
    </source>
</evidence>
<comment type="function">
    <text evidence="7">This enzyme is involved in nucleotide metabolism: it produces dUMP, the immediate precursor of thymidine nucleotides and it decreases the intracellular concentration of dUTP so that uracil cannot be incorporated into DNA.</text>
</comment>
<name>A0A420WC85_9PROT</name>
<dbReference type="RefSeq" id="WP_121221204.1">
    <property type="nucleotide sequence ID" value="NZ_RBIG01000003.1"/>
</dbReference>
<comment type="catalytic activity">
    <reaction evidence="6 7">
        <text>dUTP + H2O = dUMP + diphosphate + H(+)</text>
        <dbReference type="Rhea" id="RHEA:10248"/>
        <dbReference type="ChEBI" id="CHEBI:15377"/>
        <dbReference type="ChEBI" id="CHEBI:15378"/>
        <dbReference type="ChEBI" id="CHEBI:33019"/>
        <dbReference type="ChEBI" id="CHEBI:61555"/>
        <dbReference type="ChEBI" id="CHEBI:246422"/>
        <dbReference type="EC" id="3.6.1.23"/>
    </reaction>
</comment>
<evidence type="ECO:0000256" key="3">
    <source>
        <dbReference type="ARBA" id="ARBA00022801"/>
    </source>
</evidence>
<dbReference type="InterPro" id="IPR033704">
    <property type="entry name" value="dUTPase_trimeric"/>
</dbReference>
<evidence type="ECO:0000256" key="7">
    <source>
        <dbReference type="HAMAP-Rule" id="MF_00116"/>
    </source>
</evidence>
<dbReference type="InterPro" id="IPR029054">
    <property type="entry name" value="dUTPase-like"/>
</dbReference>
<proteinExistence type="inferred from homology"/>
<evidence type="ECO:0000313" key="10">
    <source>
        <dbReference type="Proteomes" id="UP000277424"/>
    </source>
</evidence>
<feature type="domain" description="dUTPase-like" evidence="8">
    <location>
        <begin position="18"/>
        <end position="147"/>
    </location>
</feature>
<dbReference type="FunFam" id="2.70.40.10:FF:000002">
    <property type="entry name" value="dUTP diphosphatase"/>
    <property type="match status" value="1"/>
</dbReference>
<dbReference type="GO" id="GO:0000287">
    <property type="term" value="F:magnesium ion binding"/>
    <property type="evidence" value="ECO:0007669"/>
    <property type="project" value="UniProtKB-UniRule"/>
</dbReference>
<feature type="binding site" evidence="7">
    <location>
        <begin position="85"/>
        <end position="87"/>
    </location>
    <ligand>
        <name>substrate</name>
    </ligand>
</feature>
<evidence type="ECO:0000256" key="2">
    <source>
        <dbReference type="ARBA" id="ARBA00022723"/>
    </source>
</evidence>
<dbReference type="PANTHER" id="PTHR11241:SF0">
    <property type="entry name" value="DEOXYURIDINE 5'-TRIPHOSPHATE NUCLEOTIDOHYDROLASE"/>
    <property type="match status" value="1"/>
</dbReference>
<dbReference type="OrthoDB" id="9809956at2"/>
<evidence type="ECO:0000256" key="6">
    <source>
        <dbReference type="ARBA" id="ARBA00047686"/>
    </source>
</evidence>
<dbReference type="AlphaFoldDB" id="A0A420WC85"/>
<dbReference type="HAMAP" id="MF_00116">
    <property type="entry name" value="dUTPase_bact"/>
    <property type="match status" value="1"/>
</dbReference>
<comment type="caution">
    <text evidence="7">Lacks conserved residue(s) required for the propagation of feature annotation.</text>
</comment>
<gene>
    <name evidence="7" type="primary">dut</name>
    <name evidence="9" type="ORF">BCL74_3002</name>
</gene>
<comment type="cofactor">
    <cofactor evidence="7">
        <name>Mg(2+)</name>
        <dbReference type="ChEBI" id="CHEBI:18420"/>
    </cofactor>
</comment>
<comment type="similarity">
    <text evidence="1 7">Belongs to the dUTPase family.</text>
</comment>
<sequence length="155" mass="15942">MSIALPVRILPHGAGLALPAYQTADSAGLDLVAAVEAEMVLQPGERALVPTGLAIALPSGYEAQIRPRSGLAFKHGLTVLNSPGTIDADYRGEVKVLMINLGQEPFAVKRGERIAQMVVAPVTQIAWQPVADLDETARGVGGFGSTGTATGTAGT</sequence>
<dbReference type="EMBL" id="RBIG01000003">
    <property type="protein sequence ID" value="RKQ68522.1"/>
    <property type="molecule type" value="Genomic_DNA"/>
</dbReference>
<dbReference type="EC" id="3.6.1.23" evidence="7"/>
<reference evidence="9 10" key="1">
    <citation type="submission" date="2018-10" db="EMBL/GenBank/DDBJ databases">
        <title>Comparative analysis of microorganisms from saline springs in Andes Mountain Range, Colombia.</title>
        <authorList>
            <person name="Rubin E."/>
        </authorList>
    </citation>
    <scope>NUCLEOTIDE SEQUENCE [LARGE SCALE GENOMIC DNA]</scope>
    <source>
        <strain evidence="9 10">USBA 36</strain>
    </source>
</reference>
<keyword evidence="5 7" id="KW-0546">Nucleotide metabolism</keyword>
<dbReference type="GO" id="GO:0004170">
    <property type="term" value="F:dUTP diphosphatase activity"/>
    <property type="evidence" value="ECO:0007669"/>
    <property type="project" value="UniProtKB-UniRule"/>
</dbReference>
<keyword evidence="2 7" id="KW-0479">Metal-binding</keyword>
<dbReference type="Gene3D" id="2.70.40.10">
    <property type="match status" value="1"/>
</dbReference>
<organism evidence="9 10">
    <name type="scientific">Oceanibaculum indicum</name>
    <dbReference type="NCBI Taxonomy" id="526216"/>
    <lineage>
        <taxon>Bacteria</taxon>
        <taxon>Pseudomonadati</taxon>
        <taxon>Pseudomonadota</taxon>
        <taxon>Alphaproteobacteria</taxon>
        <taxon>Rhodospirillales</taxon>
        <taxon>Oceanibaculaceae</taxon>
        <taxon>Oceanibaculum</taxon>
    </lineage>
</organism>
<protein>
    <recommendedName>
        <fullName evidence="7">Deoxyuridine 5'-triphosphate nucleotidohydrolase</fullName>
        <shortName evidence="7">dUTPase</shortName>
        <ecNumber evidence="7">3.6.1.23</ecNumber>
    </recommendedName>
    <alternativeName>
        <fullName evidence="7">dUTP pyrophosphatase</fullName>
    </alternativeName>
</protein>
<comment type="pathway">
    <text evidence="7">Pyrimidine metabolism; dUMP biosynthesis; dUMP from dCTP (dUTP route): step 2/2.</text>
</comment>
<feature type="binding site" evidence="7">
    <location>
        <position position="81"/>
    </location>
    <ligand>
        <name>substrate</name>
    </ligand>
</feature>
<dbReference type="GO" id="GO:0006226">
    <property type="term" value="P:dUMP biosynthetic process"/>
    <property type="evidence" value="ECO:0007669"/>
    <property type="project" value="UniProtKB-UniRule"/>
</dbReference>
<dbReference type="PANTHER" id="PTHR11241">
    <property type="entry name" value="DEOXYURIDINE 5'-TRIPHOSPHATE NUCLEOTIDOHYDROLASE"/>
    <property type="match status" value="1"/>
</dbReference>
<dbReference type="InterPro" id="IPR008181">
    <property type="entry name" value="dUTPase"/>
</dbReference>
<evidence type="ECO:0000256" key="5">
    <source>
        <dbReference type="ARBA" id="ARBA00023080"/>
    </source>
</evidence>
<dbReference type="Pfam" id="PF00692">
    <property type="entry name" value="dUTPase"/>
    <property type="match status" value="1"/>
</dbReference>
<accession>A0A420WC85</accession>
<keyword evidence="4 7" id="KW-0460">Magnesium</keyword>
<dbReference type="GO" id="GO:0046081">
    <property type="term" value="P:dUTP catabolic process"/>
    <property type="evidence" value="ECO:0007669"/>
    <property type="project" value="InterPro"/>
</dbReference>
<dbReference type="NCBIfam" id="TIGR00576">
    <property type="entry name" value="dut"/>
    <property type="match status" value="1"/>
</dbReference>
<dbReference type="SUPFAM" id="SSF51283">
    <property type="entry name" value="dUTPase-like"/>
    <property type="match status" value="1"/>
</dbReference>
<dbReference type="UniPathway" id="UPA00610">
    <property type="reaction ID" value="UER00666"/>
</dbReference>
<dbReference type="InterPro" id="IPR036157">
    <property type="entry name" value="dUTPase-like_sf"/>
</dbReference>
<comment type="caution">
    <text evidence="9">The sequence shown here is derived from an EMBL/GenBank/DDBJ whole genome shotgun (WGS) entry which is preliminary data.</text>
</comment>